<keyword evidence="2" id="KW-0597">Phosphoprotein</keyword>
<reference evidence="5 6" key="2">
    <citation type="submission" date="2020-03" db="EMBL/GenBank/DDBJ databases">
        <authorList>
            <person name="Ichikawa N."/>
            <person name="Kimura A."/>
            <person name="Kitahashi Y."/>
            <person name="Uohara A."/>
        </authorList>
    </citation>
    <scope>NUCLEOTIDE SEQUENCE [LARGE SCALE GENOMIC DNA]</scope>
    <source>
        <strain evidence="5 6">NBRC 108638</strain>
    </source>
</reference>
<comment type="caution">
    <text evidence="5">The sequence shown here is derived from an EMBL/GenBank/DDBJ whole genome shotgun (WGS) entry which is preliminary data.</text>
</comment>
<dbReference type="PANTHER" id="PTHR43214">
    <property type="entry name" value="TWO-COMPONENT RESPONSE REGULATOR"/>
    <property type="match status" value="1"/>
</dbReference>
<evidence type="ECO:0000313" key="6">
    <source>
        <dbReference type="Proteomes" id="UP000482960"/>
    </source>
</evidence>
<dbReference type="InterPro" id="IPR039420">
    <property type="entry name" value="WalR-like"/>
</dbReference>
<dbReference type="PRINTS" id="PR00038">
    <property type="entry name" value="HTHLUXR"/>
</dbReference>
<dbReference type="SUPFAM" id="SSF46894">
    <property type="entry name" value="C-terminal effector domain of the bipartite response regulators"/>
    <property type="match status" value="2"/>
</dbReference>
<evidence type="ECO:0000256" key="2">
    <source>
        <dbReference type="PROSITE-ProRule" id="PRU00169"/>
    </source>
</evidence>
<evidence type="ECO:0000313" key="5">
    <source>
        <dbReference type="EMBL" id="GFJ92741.1"/>
    </source>
</evidence>
<dbReference type="PANTHER" id="PTHR43214:SF43">
    <property type="entry name" value="TWO-COMPONENT RESPONSE REGULATOR"/>
    <property type="match status" value="1"/>
</dbReference>
<keyword evidence="6" id="KW-1185">Reference proteome</keyword>
<dbReference type="PROSITE" id="PS50110">
    <property type="entry name" value="RESPONSE_REGULATORY"/>
    <property type="match status" value="1"/>
</dbReference>
<evidence type="ECO:0000256" key="1">
    <source>
        <dbReference type="ARBA" id="ARBA00023125"/>
    </source>
</evidence>
<dbReference type="InterPro" id="IPR001789">
    <property type="entry name" value="Sig_transdc_resp-reg_receiver"/>
</dbReference>
<dbReference type="Gene3D" id="1.10.10.10">
    <property type="entry name" value="Winged helix-like DNA-binding domain superfamily/Winged helix DNA-binding domain"/>
    <property type="match status" value="2"/>
</dbReference>
<evidence type="ECO:0000259" key="4">
    <source>
        <dbReference type="PROSITE" id="PS50110"/>
    </source>
</evidence>
<evidence type="ECO:0000259" key="3">
    <source>
        <dbReference type="PROSITE" id="PS50043"/>
    </source>
</evidence>
<dbReference type="InterPro" id="IPR016032">
    <property type="entry name" value="Sig_transdc_resp-reg_C-effctor"/>
</dbReference>
<feature type="domain" description="HTH luxR-type" evidence="3">
    <location>
        <begin position="132"/>
        <end position="197"/>
    </location>
</feature>
<organism evidence="5 6">
    <name type="scientific">Phytohabitans rumicis</name>
    <dbReference type="NCBI Taxonomy" id="1076125"/>
    <lineage>
        <taxon>Bacteria</taxon>
        <taxon>Bacillati</taxon>
        <taxon>Actinomycetota</taxon>
        <taxon>Actinomycetes</taxon>
        <taxon>Micromonosporales</taxon>
        <taxon>Micromonosporaceae</taxon>
    </lineage>
</organism>
<dbReference type="InterPro" id="IPR000792">
    <property type="entry name" value="Tscrpt_reg_LuxR_C"/>
</dbReference>
<dbReference type="GO" id="GO:0003677">
    <property type="term" value="F:DNA binding"/>
    <property type="evidence" value="ECO:0007669"/>
    <property type="project" value="UniProtKB-KW"/>
</dbReference>
<dbReference type="InterPro" id="IPR036388">
    <property type="entry name" value="WH-like_DNA-bd_sf"/>
</dbReference>
<dbReference type="Pfam" id="PF00196">
    <property type="entry name" value="GerE"/>
    <property type="match status" value="2"/>
</dbReference>
<dbReference type="GO" id="GO:0000160">
    <property type="term" value="P:phosphorelay signal transduction system"/>
    <property type="evidence" value="ECO:0007669"/>
    <property type="project" value="InterPro"/>
</dbReference>
<gene>
    <name evidence="5" type="ORF">Prum_063830</name>
</gene>
<dbReference type="SUPFAM" id="SSF52172">
    <property type="entry name" value="CheY-like"/>
    <property type="match status" value="1"/>
</dbReference>
<dbReference type="SMART" id="SM00421">
    <property type="entry name" value="HTH_LUXR"/>
    <property type="match status" value="2"/>
</dbReference>
<name>A0A6V8LD87_9ACTN</name>
<feature type="modified residue" description="4-aspartylphosphate" evidence="2">
    <location>
        <position position="62"/>
    </location>
</feature>
<proteinExistence type="predicted"/>
<dbReference type="InterPro" id="IPR011006">
    <property type="entry name" value="CheY-like_superfamily"/>
</dbReference>
<reference evidence="5 6" key="1">
    <citation type="submission" date="2020-03" db="EMBL/GenBank/DDBJ databases">
        <title>Whole genome shotgun sequence of Phytohabitans rumicis NBRC 108638.</title>
        <authorList>
            <person name="Komaki H."/>
            <person name="Tamura T."/>
        </authorList>
    </citation>
    <scope>NUCLEOTIDE SEQUENCE [LARGE SCALE GENOMIC DNA]</scope>
    <source>
        <strain evidence="5 6">NBRC 108638</strain>
    </source>
</reference>
<dbReference type="Proteomes" id="UP000482960">
    <property type="component" value="Unassembled WGS sequence"/>
</dbReference>
<dbReference type="PROSITE" id="PS50043">
    <property type="entry name" value="HTH_LUXR_2"/>
    <property type="match status" value="2"/>
</dbReference>
<sequence length="440" mass="46977">MGSGSAPGASRIAVCSADQLRREALAAYLGSLPDFTLVGRVADGHNLVPLAELQRPDIALIDGGHRPGEAVPTLRQLRDRFALMRLVLVYERLSTEEFTAVRESGVAAVVPYAHGLGGLLSVLRALATGVQPNVNGRGLTTRQREILLLVASGHHVSEIAEMLDISPGTVENHKRRVYAKLSATSAAHAVARAASLGIIDSSPPARVARPSEETAEPAGRSVLAVAVGHPGPVLDRVVTTLIAHRLAVVREHCPQAVAQVHWLRSHRGPVVRVLVNPTTDQWWIGATLGWAAIMVHDGVVDQRGMEQALTHGVLAVVHAEHVERQLVPVLNLAAAGYMVMDPSATGHFTDAMWARSAELPSVGPSLTAREHDILRSIGHNHTVRQTARTLGIAMKTVENAQGHLFRKLGVHNRAAALAKAYALGLLQPNDARADVVPRPI</sequence>
<feature type="domain" description="Response regulatory" evidence="4">
    <location>
        <begin position="11"/>
        <end position="127"/>
    </location>
</feature>
<protein>
    <recommendedName>
        <fullName evidence="7">HTH luxR-type domain-containing protein</fullName>
    </recommendedName>
</protein>
<keyword evidence="1" id="KW-0238">DNA-binding</keyword>
<dbReference type="GO" id="GO:0006355">
    <property type="term" value="P:regulation of DNA-templated transcription"/>
    <property type="evidence" value="ECO:0007669"/>
    <property type="project" value="InterPro"/>
</dbReference>
<dbReference type="CDD" id="cd06170">
    <property type="entry name" value="LuxR_C_like"/>
    <property type="match status" value="2"/>
</dbReference>
<dbReference type="AlphaFoldDB" id="A0A6V8LD87"/>
<dbReference type="EMBL" id="BLPG01000001">
    <property type="protein sequence ID" value="GFJ92741.1"/>
    <property type="molecule type" value="Genomic_DNA"/>
</dbReference>
<accession>A0A6V8LD87</accession>
<feature type="domain" description="HTH luxR-type" evidence="3">
    <location>
        <begin position="359"/>
        <end position="424"/>
    </location>
</feature>
<dbReference type="Gene3D" id="3.40.50.2300">
    <property type="match status" value="1"/>
</dbReference>
<evidence type="ECO:0008006" key="7">
    <source>
        <dbReference type="Google" id="ProtNLM"/>
    </source>
</evidence>
<dbReference type="PROSITE" id="PS00622">
    <property type="entry name" value="HTH_LUXR_1"/>
    <property type="match status" value="1"/>
</dbReference>